<sequence length="133" mass="13864">MTRRGTTVLTLLLTAALLMIIGLCPLRADTAAGTHHGPGGGQRASVTSTVTGTLAADRHDHPNEIPDAPPTARVHAIAAEPRFAKAAIPVMTLPRDAGTPRGLPAPGRIEAHLHSVSRQVTGDVSALLQVFRH</sequence>
<organism evidence="1 2">
    <name type="scientific">Actinomadura barringtoniae</name>
    <dbReference type="NCBI Taxonomy" id="1427535"/>
    <lineage>
        <taxon>Bacteria</taxon>
        <taxon>Bacillati</taxon>
        <taxon>Actinomycetota</taxon>
        <taxon>Actinomycetes</taxon>
        <taxon>Streptosporangiales</taxon>
        <taxon>Thermomonosporaceae</taxon>
        <taxon>Actinomadura</taxon>
    </lineage>
</organism>
<keyword evidence="2" id="KW-1185">Reference proteome</keyword>
<dbReference type="AlphaFoldDB" id="A0A939PLS4"/>
<dbReference type="RefSeq" id="WP_208262885.1">
    <property type="nucleotide sequence ID" value="NZ_JAGEOJ010000028.1"/>
</dbReference>
<accession>A0A939PLS4</accession>
<evidence type="ECO:0000313" key="2">
    <source>
        <dbReference type="Proteomes" id="UP000669179"/>
    </source>
</evidence>
<proteinExistence type="predicted"/>
<gene>
    <name evidence="1" type="ORF">J4573_46735</name>
</gene>
<protein>
    <submittedName>
        <fullName evidence="1">Uncharacterized protein</fullName>
    </submittedName>
</protein>
<dbReference type="Proteomes" id="UP000669179">
    <property type="component" value="Unassembled WGS sequence"/>
</dbReference>
<dbReference type="EMBL" id="JAGEOJ010000028">
    <property type="protein sequence ID" value="MBO2454655.1"/>
    <property type="molecule type" value="Genomic_DNA"/>
</dbReference>
<reference evidence="1" key="1">
    <citation type="submission" date="2021-03" db="EMBL/GenBank/DDBJ databases">
        <authorList>
            <person name="Kanchanasin P."/>
            <person name="Saeng-In P."/>
            <person name="Phongsopitanun W."/>
            <person name="Yuki M."/>
            <person name="Kudo T."/>
            <person name="Ohkuma M."/>
            <person name="Tanasupawat S."/>
        </authorList>
    </citation>
    <scope>NUCLEOTIDE SEQUENCE</scope>
    <source>
        <strain evidence="1">GKU 128</strain>
    </source>
</reference>
<name>A0A939PLS4_9ACTN</name>
<comment type="caution">
    <text evidence="1">The sequence shown here is derived from an EMBL/GenBank/DDBJ whole genome shotgun (WGS) entry which is preliminary data.</text>
</comment>
<evidence type="ECO:0000313" key="1">
    <source>
        <dbReference type="EMBL" id="MBO2454655.1"/>
    </source>
</evidence>